<accession>A0A087UQQ3</accession>
<dbReference type="AlphaFoldDB" id="A0A087UQQ3"/>
<feature type="non-terminal residue" evidence="1">
    <location>
        <position position="574"/>
    </location>
</feature>
<evidence type="ECO:0000313" key="1">
    <source>
        <dbReference type="EMBL" id="KFM79692.1"/>
    </source>
</evidence>
<gene>
    <name evidence="1" type="ORF">X975_13753</name>
</gene>
<dbReference type="GO" id="GO:0005634">
    <property type="term" value="C:nucleus"/>
    <property type="evidence" value="ECO:0007669"/>
    <property type="project" value="TreeGrafter"/>
</dbReference>
<organism evidence="1 2">
    <name type="scientific">Stegodyphus mimosarum</name>
    <name type="common">African social velvet spider</name>
    <dbReference type="NCBI Taxonomy" id="407821"/>
    <lineage>
        <taxon>Eukaryota</taxon>
        <taxon>Metazoa</taxon>
        <taxon>Ecdysozoa</taxon>
        <taxon>Arthropoda</taxon>
        <taxon>Chelicerata</taxon>
        <taxon>Arachnida</taxon>
        <taxon>Araneae</taxon>
        <taxon>Araneomorphae</taxon>
        <taxon>Entelegynae</taxon>
        <taxon>Eresoidea</taxon>
        <taxon>Eresidae</taxon>
        <taxon>Stegodyphus</taxon>
    </lineage>
</organism>
<dbReference type="OrthoDB" id="20982at2759"/>
<name>A0A087UQQ3_STEMI</name>
<dbReference type="GO" id="GO:0006325">
    <property type="term" value="P:chromatin organization"/>
    <property type="evidence" value="ECO:0007669"/>
    <property type="project" value="TreeGrafter"/>
</dbReference>
<dbReference type="OMA" id="VHQNGYS"/>
<dbReference type="EMBL" id="KK121077">
    <property type="protein sequence ID" value="KFM79692.1"/>
    <property type="molecule type" value="Genomic_DNA"/>
</dbReference>
<keyword evidence="2" id="KW-1185">Reference proteome</keyword>
<evidence type="ECO:0000313" key="2">
    <source>
        <dbReference type="Proteomes" id="UP000054359"/>
    </source>
</evidence>
<reference evidence="1 2" key="1">
    <citation type="submission" date="2013-11" db="EMBL/GenBank/DDBJ databases">
        <title>Genome sequencing of Stegodyphus mimosarum.</title>
        <authorList>
            <person name="Bechsgaard J."/>
        </authorList>
    </citation>
    <scope>NUCLEOTIDE SEQUENCE [LARGE SCALE GENOMIC DNA]</scope>
</reference>
<dbReference type="PANTHER" id="PTHR28678:SF1">
    <property type="entry name" value="CODANIN-1"/>
    <property type="match status" value="1"/>
</dbReference>
<protein>
    <submittedName>
        <fullName evidence="1">Codanin-1</fullName>
    </submittedName>
</protein>
<dbReference type="STRING" id="407821.A0A087UQQ3"/>
<dbReference type="InterPro" id="IPR040031">
    <property type="entry name" value="Codanin-1"/>
</dbReference>
<sequence length="574" mass="65612">MADILKDVVTGKICLNDFIEWLKYDKSDIEKLRLVGNSEFIPFFLNYVKDKCSQVLKSSKDDSIAIQKIVNNRFPDTTSIVNKDHEKGNVNYQSPKFREFGVRARNNEKIYNTDGIKTKSTSVYQNGYSQPKSMAVHQNGYSQAKSTIIHQNGYSQAKSTTVHQNGYSHVKSMTSYHDTFHQSKNFHQVSQNLNLGCAPYLHKQKDFKNSFHKTKTNPEVPDVNSVETFPPVGGKIDQTKARRRITPTPIQASDNSSLRFGNSCFSVPMEKVQSDAFKMMPLQEQSYSTLQEERDMLKYTRSVMSKPPGVSSNAVVEKSVKKSVMQPVSIEYIVPNPENIYFQEQILIIAEIYGFLMSNALVSNITSELYFLFELVTARVSTEGKPSQDDILSSVHNCVYFAVSILSKHCYLLQVLDNATLSSLCEIPYLFIFSPQLVNFLQFYLDASEFTHSLAKQEAVSSLNSVNSVAFQAEEDSRSNFINDDTFVSFRKQRDLFYELLQEWQQKSMEYVDSKFCEKFSRKTKLLVNLGPNTVNLYHLAKLFYSQLIASCLYLEVSEVKDELLRDIQRNFPG</sequence>
<proteinExistence type="predicted"/>
<dbReference type="PANTHER" id="PTHR28678">
    <property type="entry name" value="CODANIN-1"/>
    <property type="match status" value="1"/>
</dbReference>
<dbReference type="Proteomes" id="UP000054359">
    <property type="component" value="Unassembled WGS sequence"/>
</dbReference>